<evidence type="ECO:0000256" key="1">
    <source>
        <dbReference type="SAM" id="MobiDB-lite"/>
    </source>
</evidence>
<dbReference type="EMBL" id="AP003560">
    <property type="protein sequence ID" value="BAD87805.1"/>
    <property type="molecule type" value="Genomic_DNA"/>
</dbReference>
<feature type="compositionally biased region" description="Basic residues" evidence="1">
    <location>
        <begin position="121"/>
        <end position="133"/>
    </location>
</feature>
<proteinExistence type="predicted"/>
<reference evidence="2" key="1">
    <citation type="journal article" date="2002" name="Nature">
        <title>The genome sequence and structure of rice chromosome 1.</title>
        <authorList>
            <person name="Sasaki T."/>
            <person name="Matsumoto T."/>
            <person name="Yamamoto K."/>
            <person name="Sakata K."/>
            <person name="Baba T."/>
            <person name="Katayose Y."/>
            <person name="Wu J."/>
            <person name="Niimura Y."/>
            <person name="Cheng Z."/>
            <person name="Nagamura Y."/>
            <person name="Antonio B.A."/>
            <person name="Kanamori H."/>
            <person name="Hosokawa S."/>
            <person name="Masukawa M."/>
            <person name="Arikawa K."/>
            <person name="Chiden Y."/>
            <person name="Hayashi M."/>
            <person name="Okamoto M."/>
            <person name="Ando T."/>
            <person name="Aoki H."/>
            <person name="Arita K."/>
            <person name="Hamada M."/>
            <person name="Harada C."/>
            <person name="Hijishita S."/>
            <person name="Honda M."/>
            <person name="Ichikawa Y."/>
            <person name="Idonuma A."/>
            <person name="Iijima M."/>
            <person name="Ikeda M."/>
            <person name="Ikeno M."/>
            <person name="Itoh S."/>
            <person name="Itoh T."/>
            <person name="Itoh Y."/>
            <person name="Itoh Y."/>
            <person name="Iwabuchi A."/>
            <person name="Kamiya K."/>
            <person name="Karasawa W."/>
            <person name="Katagiri S."/>
            <person name="Kikuta A."/>
            <person name="Kobayashi N."/>
            <person name="Kono I."/>
            <person name="Machita K."/>
            <person name="Maehara T."/>
            <person name="Mizuno H."/>
            <person name="Mizubayashi T."/>
            <person name="Mukai Y."/>
            <person name="Nagasaki H."/>
            <person name="Nakashima M."/>
            <person name="Nakama Y."/>
            <person name="Nakamichi Y."/>
            <person name="Nakamura M."/>
            <person name="Namiki N."/>
            <person name="Negishi M."/>
            <person name="Ohta I."/>
            <person name="Ono N."/>
            <person name="Saji S."/>
            <person name="Sakai K."/>
            <person name="Shibata M."/>
            <person name="Shimokawa T."/>
            <person name="Shomura A."/>
            <person name="Song J."/>
            <person name="Takazaki Y."/>
            <person name="Terasawa K."/>
            <person name="Tsuji K."/>
            <person name="Waki K."/>
            <person name="Yamagata H."/>
            <person name="Yamane H."/>
            <person name="Yoshiki S."/>
            <person name="Yoshihara R."/>
            <person name="Yukawa K."/>
            <person name="Zhong H."/>
            <person name="Iwama H."/>
            <person name="Endo T."/>
            <person name="Ito H."/>
            <person name="Hahn J.H."/>
            <person name="Kim H.I."/>
            <person name="Eun M.Y."/>
            <person name="Yano M."/>
            <person name="Jiang J."/>
            <person name="Gojobori T."/>
        </authorList>
    </citation>
    <scope>NUCLEOTIDE SEQUENCE [LARGE SCALE GENOMIC DNA]</scope>
</reference>
<gene>
    <name evidence="2" type="primary">B1060H01.27</name>
</gene>
<dbReference type="Proteomes" id="UP000817658">
    <property type="component" value="Chromosome 1"/>
</dbReference>
<feature type="compositionally biased region" description="Basic and acidic residues" evidence="1">
    <location>
        <begin position="194"/>
        <end position="207"/>
    </location>
</feature>
<evidence type="ECO:0000313" key="2">
    <source>
        <dbReference type="EMBL" id="BAD87805.1"/>
    </source>
</evidence>
<protein>
    <submittedName>
        <fullName evidence="2">Uncharacterized protein</fullName>
    </submittedName>
</protein>
<accession>Q5JL52</accession>
<feature type="compositionally biased region" description="Pro residues" evidence="1">
    <location>
        <begin position="89"/>
        <end position="102"/>
    </location>
</feature>
<dbReference type="AlphaFoldDB" id="Q5JL52"/>
<name>Q5JL52_ORYSJ</name>
<feature type="region of interest" description="Disordered" evidence="1">
    <location>
        <begin position="1"/>
        <end position="207"/>
    </location>
</feature>
<organism evidence="2">
    <name type="scientific">Oryza sativa subsp. japonica</name>
    <name type="common">Rice</name>
    <dbReference type="NCBI Taxonomy" id="39947"/>
    <lineage>
        <taxon>Eukaryota</taxon>
        <taxon>Viridiplantae</taxon>
        <taxon>Streptophyta</taxon>
        <taxon>Embryophyta</taxon>
        <taxon>Tracheophyta</taxon>
        <taxon>Spermatophyta</taxon>
        <taxon>Magnoliopsida</taxon>
        <taxon>Liliopsida</taxon>
        <taxon>Poales</taxon>
        <taxon>Poaceae</taxon>
        <taxon>BOP clade</taxon>
        <taxon>Oryzoideae</taxon>
        <taxon>Oryzeae</taxon>
        <taxon>Oryzinae</taxon>
        <taxon>Oryza</taxon>
        <taxon>Oryza sativa</taxon>
    </lineage>
</organism>
<sequence>MPGSRRRRTGRGPPQEGRRPRCSRRRCPPPASLRPDLGGRREAGEPLPPHRGAAASARATAAALPRPTFGRIWEGGGRPGSRCRRTGAPPRPHAPPPPPSRGLPPAGSGRGGRGAAATAPGRRRVRMRHRRRPPAASLRPDLGGEAGEPRSRSRSRPPPASLRPDLGGEAREPPPSPHRVAAASAAASAAGGGREGRGWGAEKPDFRRRTTNFTPIYIFVGGHLTPRLMSACEKKTPTLEKKYFFSSAVFDT</sequence>
<feature type="compositionally biased region" description="Basic residues" evidence="1">
    <location>
        <begin position="1"/>
        <end position="10"/>
    </location>
</feature>
<feature type="compositionally biased region" description="Low complexity" evidence="1">
    <location>
        <begin position="53"/>
        <end position="63"/>
    </location>
</feature>